<dbReference type="GO" id="GO:0003700">
    <property type="term" value="F:DNA-binding transcription factor activity"/>
    <property type="evidence" value="ECO:0007669"/>
    <property type="project" value="InterPro"/>
</dbReference>
<keyword evidence="2" id="KW-0238">DNA-binding</keyword>
<reference evidence="6 7" key="1">
    <citation type="submission" date="2017-07" db="EMBL/GenBank/DDBJ databases">
        <title>Phylogenetic study on the rhizospheric bacterium Ochrobactrum sp. A44.</title>
        <authorList>
            <person name="Krzyzanowska D.M."/>
            <person name="Ossowicki A."/>
            <person name="Rajewska M."/>
            <person name="Maciag T."/>
            <person name="Kaczynski Z."/>
            <person name="Czerwicka M."/>
            <person name="Jafra S."/>
        </authorList>
    </citation>
    <scope>NUCLEOTIDE SEQUENCE [LARGE SCALE GENOMIC DNA]</scope>
    <source>
        <strain evidence="6 7">DSM 7216</strain>
    </source>
</reference>
<evidence type="ECO:0000256" key="3">
    <source>
        <dbReference type="ARBA" id="ARBA00023163"/>
    </source>
</evidence>
<dbReference type="SUPFAM" id="SSF46785">
    <property type="entry name" value="Winged helix' DNA-binding domain"/>
    <property type="match status" value="1"/>
</dbReference>
<evidence type="ECO:0000313" key="6">
    <source>
        <dbReference type="EMBL" id="OYR12273.1"/>
    </source>
</evidence>
<evidence type="ECO:0000256" key="1">
    <source>
        <dbReference type="ARBA" id="ARBA00023015"/>
    </source>
</evidence>
<dbReference type="OrthoDB" id="9789310at2"/>
<dbReference type="Gene3D" id="1.20.120.530">
    <property type="entry name" value="GntR ligand-binding domain-like"/>
    <property type="match status" value="1"/>
</dbReference>
<feature type="compositionally biased region" description="Polar residues" evidence="4">
    <location>
        <begin position="1"/>
        <end position="15"/>
    </location>
</feature>
<dbReference type="Gene3D" id="1.10.10.10">
    <property type="entry name" value="Winged helix-like DNA-binding domain superfamily/Winged helix DNA-binding domain"/>
    <property type="match status" value="1"/>
</dbReference>
<dbReference type="InterPro" id="IPR008920">
    <property type="entry name" value="TF_FadR/GntR_C"/>
</dbReference>
<feature type="region of interest" description="Disordered" evidence="4">
    <location>
        <begin position="1"/>
        <end position="24"/>
    </location>
</feature>
<dbReference type="PROSITE" id="PS50949">
    <property type="entry name" value="HTH_GNTR"/>
    <property type="match status" value="1"/>
</dbReference>
<accession>A0A256FBW1</accession>
<keyword evidence="7" id="KW-1185">Reference proteome</keyword>
<proteinExistence type="predicted"/>
<dbReference type="InterPro" id="IPR036388">
    <property type="entry name" value="WH-like_DNA-bd_sf"/>
</dbReference>
<dbReference type="Pfam" id="PF07729">
    <property type="entry name" value="FCD"/>
    <property type="match status" value="1"/>
</dbReference>
<dbReference type="PANTHER" id="PTHR43537:SF45">
    <property type="entry name" value="GNTR FAMILY REGULATORY PROTEIN"/>
    <property type="match status" value="1"/>
</dbReference>
<sequence>MSATQVGSQLYSGQQHGREKNPGHPLGDEIYDALLADLISLRIPPGERLSVDALARHFTVSQTPIRAALIRLESEGLVIQKFNSGFSAAPLPEGRYFRDTYAFREMIEPELAMLAASRVTPEDIIALEELCTEMSCLAAESRPDNFGAFAERDNAFHTRITLIAGNQVAAEALSRLYIHSNLFRLRYHSTITTSAVSEHLEILDALRQKDAESARNLMRRHIGHSRERVEPFFTETENFPENQHYSGASNAQSGPEEHDDT</sequence>
<name>A0A256FBW1_9HYPH</name>
<dbReference type="Proteomes" id="UP000215590">
    <property type="component" value="Unassembled WGS sequence"/>
</dbReference>
<dbReference type="InterPro" id="IPR000524">
    <property type="entry name" value="Tscrpt_reg_HTH_GntR"/>
</dbReference>
<evidence type="ECO:0000256" key="2">
    <source>
        <dbReference type="ARBA" id="ARBA00023125"/>
    </source>
</evidence>
<dbReference type="AlphaFoldDB" id="A0A256FBW1"/>
<dbReference type="PANTHER" id="PTHR43537">
    <property type="entry name" value="TRANSCRIPTIONAL REGULATOR, GNTR FAMILY"/>
    <property type="match status" value="1"/>
</dbReference>
<dbReference type="SMART" id="SM00345">
    <property type="entry name" value="HTH_GNTR"/>
    <property type="match status" value="1"/>
</dbReference>
<feature type="region of interest" description="Disordered" evidence="4">
    <location>
        <begin position="238"/>
        <end position="261"/>
    </location>
</feature>
<dbReference type="SMART" id="SM00895">
    <property type="entry name" value="FCD"/>
    <property type="match status" value="1"/>
</dbReference>
<dbReference type="RefSeq" id="WP_094509147.1">
    <property type="nucleotide sequence ID" value="NZ_JBHEEK010000033.1"/>
</dbReference>
<dbReference type="EMBL" id="NNRJ01000056">
    <property type="protein sequence ID" value="OYR12273.1"/>
    <property type="molecule type" value="Genomic_DNA"/>
</dbReference>
<dbReference type="GO" id="GO:0003677">
    <property type="term" value="F:DNA binding"/>
    <property type="evidence" value="ECO:0007669"/>
    <property type="project" value="UniProtKB-KW"/>
</dbReference>
<comment type="caution">
    <text evidence="6">The sequence shown here is derived from an EMBL/GenBank/DDBJ whole genome shotgun (WGS) entry which is preliminary data.</text>
</comment>
<keyword evidence="1" id="KW-0805">Transcription regulation</keyword>
<dbReference type="InterPro" id="IPR036390">
    <property type="entry name" value="WH_DNA-bd_sf"/>
</dbReference>
<organism evidence="6 7">
    <name type="scientific">Brucella thiophenivorans</name>
    <dbReference type="NCBI Taxonomy" id="571255"/>
    <lineage>
        <taxon>Bacteria</taxon>
        <taxon>Pseudomonadati</taxon>
        <taxon>Pseudomonadota</taxon>
        <taxon>Alphaproteobacteria</taxon>
        <taxon>Hyphomicrobiales</taxon>
        <taxon>Brucellaceae</taxon>
        <taxon>Brucella/Ochrobactrum group</taxon>
        <taxon>Brucella</taxon>
    </lineage>
</organism>
<evidence type="ECO:0000256" key="4">
    <source>
        <dbReference type="SAM" id="MobiDB-lite"/>
    </source>
</evidence>
<dbReference type="SUPFAM" id="SSF48008">
    <property type="entry name" value="GntR ligand-binding domain-like"/>
    <property type="match status" value="1"/>
</dbReference>
<gene>
    <name evidence="6" type="ORF">CEV31_3595</name>
</gene>
<evidence type="ECO:0000313" key="7">
    <source>
        <dbReference type="Proteomes" id="UP000215590"/>
    </source>
</evidence>
<keyword evidence="3" id="KW-0804">Transcription</keyword>
<feature type="compositionally biased region" description="Polar residues" evidence="4">
    <location>
        <begin position="243"/>
        <end position="253"/>
    </location>
</feature>
<dbReference type="Pfam" id="PF00392">
    <property type="entry name" value="GntR"/>
    <property type="match status" value="1"/>
</dbReference>
<protein>
    <submittedName>
        <fullName evidence="6">FCD domain protein</fullName>
    </submittedName>
</protein>
<dbReference type="InterPro" id="IPR011711">
    <property type="entry name" value="GntR_C"/>
</dbReference>
<dbReference type="CDD" id="cd07377">
    <property type="entry name" value="WHTH_GntR"/>
    <property type="match status" value="1"/>
</dbReference>
<feature type="domain" description="HTH gntR-type" evidence="5">
    <location>
        <begin position="24"/>
        <end position="91"/>
    </location>
</feature>
<evidence type="ECO:0000259" key="5">
    <source>
        <dbReference type="PROSITE" id="PS50949"/>
    </source>
</evidence>